<protein>
    <submittedName>
        <fullName evidence="4">Stage IV sporulation protein A</fullName>
    </submittedName>
</protein>
<name>A0A9D1SQ60_9BACT</name>
<dbReference type="Gene3D" id="3.40.50.300">
    <property type="entry name" value="P-loop containing nucleotide triphosphate hydrolases"/>
    <property type="match status" value="1"/>
</dbReference>
<feature type="domain" description="Sporulation stage IV protein A C-terminal" evidence="3">
    <location>
        <begin position="417"/>
        <end position="484"/>
    </location>
</feature>
<dbReference type="InterPro" id="IPR014201">
    <property type="entry name" value="Spore_IV_A"/>
</dbReference>
<dbReference type="Pfam" id="PF09547">
    <property type="entry name" value="SpoIVA_ATPase"/>
    <property type="match status" value="1"/>
</dbReference>
<dbReference type="Proteomes" id="UP000886852">
    <property type="component" value="Unassembled WGS sequence"/>
</dbReference>
<sequence>MNIYREIAERTGGDIYVGVVGPVRSGKSTFVFNFMQKLVLPHIADENDRKRALDQLPQSADGKTIMTTQPKFVPDRAVKLSMDQYTANVRLIDCVGYLVEGAEGHVQDGKLRLVNTPWSADPMPFDVAAETGTEKVATEHSTVAVVVTTDGSFTDIPRANYVAAEEKSVRALQQAGKPFTVLLNSAHPESENTKALAAALSEKYNVSVLPLNVATATAQQLEEVVRQLLLEFPVRRICVDMPKWMRALDQSSEIISAILEKVKNSVGQITKMKDCKKLTEQLNSCDGVENCLLTESDLGRGKATYTLTVKGDLFFRMLSQQAEEDITDEFSLMKYVTASAEANRCFGGMKDALQQADNLGYGIVMPNSEKMQLDEPQVVKQGSVYGVRLKASAPSYHIIKVDVNTEVSPMVGTEQQSRYLLAEYKQNPQSVWHANMFGKTMAGLAKDGLEGKCAAVPTEVREKLTKTVSRIVNENRGGLICLLL</sequence>
<dbReference type="EMBL" id="DVOC01000064">
    <property type="protein sequence ID" value="HIU91089.1"/>
    <property type="molecule type" value="Genomic_DNA"/>
</dbReference>
<dbReference type="InterPro" id="IPR046840">
    <property type="entry name" value="SpoIVA_C"/>
</dbReference>
<feature type="domain" description="Stage IV sporulation protein A middle" evidence="2">
    <location>
        <begin position="234"/>
        <end position="412"/>
    </location>
</feature>
<dbReference type="InterPro" id="IPR046842">
    <property type="entry name" value="SpoIVA_ATPase"/>
</dbReference>
<dbReference type="GO" id="GO:0005524">
    <property type="term" value="F:ATP binding"/>
    <property type="evidence" value="ECO:0007669"/>
    <property type="project" value="InterPro"/>
</dbReference>
<dbReference type="NCBIfam" id="TIGR02836">
    <property type="entry name" value="spore_IV_A"/>
    <property type="match status" value="1"/>
</dbReference>
<gene>
    <name evidence="4" type="primary">spoIVA</name>
    <name evidence="4" type="ORF">IAC72_03675</name>
</gene>
<dbReference type="InterPro" id="IPR046841">
    <property type="entry name" value="SpoIVA_middle"/>
</dbReference>
<comment type="caution">
    <text evidence="4">The sequence shown here is derived from an EMBL/GenBank/DDBJ whole genome shotgun (WGS) entry which is preliminary data.</text>
</comment>
<feature type="domain" description="Stage IV sporulation protein A ATPase" evidence="1">
    <location>
        <begin position="1"/>
        <end position="233"/>
    </location>
</feature>
<organism evidence="4 5">
    <name type="scientific">Candidatus Fimimonas merdipullorum</name>
    <dbReference type="NCBI Taxonomy" id="2840822"/>
    <lineage>
        <taxon>Bacteria</taxon>
        <taxon>Pseudomonadati</taxon>
        <taxon>Myxococcota</taxon>
        <taxon>Myxococcia</taxon>
        <taxon>Myxococcales</taxon>
        <taxon>Cystobacterineae</taxon>
        <taxon>Myxococcaceae</taxon>
        <taxon>Myxococcaceae incertae sedis</taxon>
        <taxon>Candidatus Fimimonas</taxon>
    </lineage>
</organism>
<accession>A0A9D1SQ60</accession>
<dbReference type="InterPro" id="IPR027417">
    <property type="entry name" value="P-loop_NTPase"/>
</dbReference>
<reference evidence="4" key="2">
    <citation type="journal article" date="2021" name="PeerJ">
        <title>Extensive microbial diversity within the chicken gut microbiome revealed by metagenomics and culture.</title>
        <authorList>
            <person name="Gilroy R."/>
            <person name="Ravi A."/>
            <person name="Getino M."/>
            <person name="Pursley I."/>
            <person name="Horton D.L."/>
            <person name="Alikhan N.F."/>
            <person name="Baker D."/>
            <person name="Gharbi K."/>
            <person name="Hall N."/>
            <person name="Watson M."/>
            <person name="Adriaenssens E.M."/>
            <person name="Foster-Nyarko E."/>
            <person name="Jarju S."/>
            <person name="Secka A."/>
            <person name="Antonio M."/>
            <person name="Oren A."/>
            <person name="Chaudhuri R.R."/>
            <person name="La Ragione R."/>
            <person name="Hildebrand F."/>
            <person name="Pallen M.J."/>
        </authorList>
    </citation>
    <scope>NUCLEOTIDE SEQUENCE</scope>
    <source>
        <strain evidence="4">ChiHjej12B11-7776</strain>
    </source>
</reference>
<proteinExistence type="predicted"/>
<evidence type="ECO:0000313" key="5">
    <source>
        <dbReference type="Proteomes" id="UP000886852"/>
    </source>
</evidence>
<evidence type="ECO:0000259" key="2">
    <source>
        <dbReference type="Pfam" id="PF20438"/>
    </source>
</evidence>
<dbReference type="Pfam" id="PF20439">
    <property type="entry name" value="SpoIVA_C"/>
    <property type="match status" value="1"/>
</dbReference>
<evidence type="ECO:0000259" key="3">
    <source>
        <dbReference type="Pfam" id="PF20439"/>
    </source>
</evidence>
<dbReference type="GO" id="GO:0043934">
    <property type="term" value="P:sporulation"/>
    <property type="evidence" value="ECO:0007669"/>
    <property type="project" value="InterPro"/>
</dbReference>
<reference evidence="4" key="1">
    <citation type="submission" date="2020-10" db="EMBL/GenBank/DDBJ databases">
        <authorList>
            <person name="Gilroy R."/>
        </authorList>
    </citation>
    <scope>NUCLEOTIDE SEQUENCE</scope>
    <source>
        <strain evidence="4">ChiHjej12B11-7776</strain>
    </source>
</reference>
<dbReference type="GO" id="GO:0016887">
    <property type="term" value="F:ATP hydrolysis activity"/>
    <property type="evidence" value="ECO:0007669"/>
    <property type="project" value="InterPro"/>
</dbReference>
<evidence type="ECO:0000313" key="4">
    <source>
        <dbReference type="EMBL" id="HIU91089.1"/>
    </source>
</evidence>
<dbReference type="SUPFAM" id="SSF52540">
    <property type="entry name" value="P-loop containing nucleoside triphosphate hydrolases"/>
    <property type="match status" value="1"/>
</dbReference>
<evidence type="ECO:0000259" key="1">
    <source>
        <dbReference type="Pfam" id="PF09547"/>
    </source>
</evidence>
<dbReference type="Pfam" id="PF20438">
    <property type="entry name" value="SpoIVA_middle"/>
    <property type="match status" value="1"/>
</dbReference>
<dbReference type="AlphaFoldDB" id="A0A9D1SQ60"/>